<dbReference type="EMBL" id="FNHG01000001">
    <property type="protein sequence ID" value="SDL64960.1"/>
    <property type="molecule type" value="Genomic_DNA"/>
</dbReference>
<organism evidence="2 3">
    <name type="scientific">Maricaulis salignorans</name>
    <dbReference type="NCBI Taxonomy" id="144026"/>
    <lineage>
        <taxon>Bacteria</taxon>
        <taxon>Pseudomonadati</taxon>
        <taxon>Pseudomonadota</taxon>
        <taxon>Alphaproteobacteria</taxon>
        <taxon>Maricaulales</taxon>
        <taxon>Maricaulaceae</taxon>
        <taxon>Maricaulis</taxon>
    </lineage>
</organism>
<dbReference type="OrthoDB" id="7632335at2"/>
<dbReference type="AlphaFoldDB" id="A0A1G9LSJ7"/>
<feature type="chain" id="PRO_5011484238" evidence="1">
    <location>
        <begin position="22"/>
        <end position="148"/>
    </location>
</feature>
<gene>
    <name evidence="2" type="ORF">SAMN04488568_101196</name>
</gene>
<name>A0A1G9LSJ7_9PROT</name>
<keyword evidence="3" id="KW-1185">Reference proteome</keyword>
<keyword evidence="1" id="KW-0732">Signal</keyword>
<reference evidence="2 3" key="1">
    <citation type="submission" date="2016-10" db="EMBL/GenBank/DDBJ databases">
        <authorList>
            <person name="de Groot N.N."/>
        </authorList>
    </citation>
    <scope>NUCLEOTIDE SEQUENCE [LARGE SCALE GENOMIC DNA]</scope>
    <source>
        <strain evidence="2 3">DSM 16077</strain>
    </source>
</reference>
<dbReference type="RefSeq" id="WP_091765379.1">
    <property type="nucleotide sequence ID" value="NZ_FNHG01000001.1"/>
</dbReference>
<evidence type="ECO:0000256" key="1">
    <source>
        <dbReference type="SAM" id="SignalP"/>
    </source>
</evidence>
<dbReference type="Proteomes" id="UP000199759">
    <property type="component" value="Unassembled WGS sequence"/>
</dbReference>
<accession>A0A1G9LSJ7</accession>
<dbReference type="PROSITE" id="PS51257">
    <property type="entry name" value="PROKAR_LIPOPROTEIN"/>
    <property type="match status" value="1"/>
</dbReference>
<proteinExistence type="predicted"/>
<feature type="signal peptide" evidence="1">
    <location>
        <begin position="1"/>
        <end position="21"/>
    </location>
</feature>
<protein>
    <submittedName>
        <fullName evidence="2">Uncharacterized protein</fullName>
    </submittedName>
</protein>
<sequence>MKALLAIFALTLTTACTQPEAGNNAVAAFDADHLATSQACFSEHPASLLEPGQTLLERGPDGIVRISSLVEGRSENLEFSIAQMPDADRQALDAAAADFFQAASAVYDVTSDTVIYHRATDGTLCTVTGDRAIGRTLMASVRSLASTE</sequence>
<evidence type="ECO:0000313" key="2">
    <source>
        <dbReference type="EMBL" id="SDL64960.1"/>
    </source>
</evidence>
<evidence type="ECO:0000313" key="3">
    <source>
        <dbReference type="Proteomes" id="UP000199759"/>
    </source>
</evidence>